<keyword evidence="3" id="KW-0009">Actin-binding</keyword>
<dbReference type="Gene3D" id="2.120.10.80">
    <property type="entry name" value="Kelch-type beta propeller"/>
    <property type="match status" value="2"/>
</dbReference>
<accession>A0AAW2HKS6</accession>
<dbReference type="Gene3D" id="1.25.40.420">
    <property type="match status" value="1"/>
</dbReference>
<gene>
    <name evidence="5" type="ORF">PYX00_007832</name>
</gene>
<evidence type="ECO:0000313" key="5">
    <source>
        <dbReference type="EMBL" id="KAL0270414.1"/>
    </source>
</evidence>
<evidence type="ECO:0000259" key="4">
    <source>
        <dbReference type="PROSITE" id="PS50097"/>
    </source>
</evidence>
<dbReference type="AlphaFoldDB" id="A0AAW2HKS6"/>
<dbReference type="InterPro" id="IPR000210">
    <property type="entry name" value="BTB/POZ_dom"/>
</dbReference>
<keyword evidence="1" id="KW-0880">Kelch repeat</keyword>
<protein>
    <recommendedName>
        <fullName evidence="4">BTB domain-containing protein</fullName>
    </recommendedName>
</protein>
<proteinExistence type="predicted"/>
<dbReference type="InterPro" id="IPR011043">
    <property type="entry name" value="Gal_Oxase/kelch_b-propeller"/>
</dbReference>
<dbReference type="CDD" id="cd18306">
    <property type="entry name" value="BTB_POZ_NS1BP"/>
    <property type="match status" value="1"/>
</dbReference>
<dbReference type="EMBL" id="JARGDH010000004">
    <property type="protein sequence ID" value="KAL0270414.1"/>
    <property type="molecule type" value="Genomic_DNA"/>
</dbReference>
<dbReference type="InterPro" id="IPR015915">
    <property type="entry name" value="Kelch-typ_b-propeller"/>
</dbReference>
<name>A0AAW2HKS6_9NEOP</name>
<evidence type="ECO:0000256" key="1">
    <source>
        <dbReference type="ARBA" id="ARBA00022441"/>
    </source>
</evidence>
<dbReference type="PANTHER" id="PTHR24412">
    <property type="entry name" value="KELCH PROTEIN"/>
    <property type="match status" value="1"/>
</dbReference>
<dbReference type="GO" id="GO:0003779">
    <property type="term" value="F:actin binding"/>
    <property type="evidence" value="ECO:0007669"/>
    <property type="project" value="UniProtKB-KW"/>
</dbReference>
<dbReference type="PANTHER" id="PTHR24412:SF396">
    <property type="entry name" value="INFLUENZA VIRUS NS1A-BINDING PROTEIN"/>
    <property type="match status" value="1"/>
</dbReference>
<dbReference type="PROSITE" id="PS50097">
    <property type="entry name" value="BTB"/>
    <property type="match status" value="1"/>
</dbReference>
<dbReference type="SUPFAM" id="SSF50965">
    <property type="entry name" value="Galactose oxidase, central domain"/>
    <property type="match status" value="1"/>
</dbReference>
<dbReference type="InterPro" id="IPR011333">
    <property type="entry name" value="SKP1/BTB/POZ_sf"/>
</dbReference>
<dbReference type="Gene3D" id="3.30.710.10">
    <property type="entry name" value="Potassium Channel Kv1.1, Chain A"/>
    <property type="match status" value="1"/>
</dbReference>
<dbReference type="PRINTS" id="PR00501">
    <property type="entry name" value="KELCHREPEAT"/>
</dbReference>
<evidence type="ECO:0000256" key="2">
    <source>
        <dbReference type="ARBA" id="ARBA00022737"/>
    </source>
</evidence>
<dbReference type="SUPFAM" id="SSF54695">
    <property type="entry name" value="POZ domain"/>
    <property type="match status" value="1"/>
</dbReference>
<dbReference type="SMART" id="SM00225">
    <property type="entry name" value="BTB"/>
    <property type="match status" value="1"/>
</dbReference>
<reference evidence="5" key="1">
    <citation type="journal article" date="2024" name="Gigascience">
        <title>Chromosome-level genome of the poultry shaft louse Menopon gallinae provides insight into the host-switching and adaptive evolution of parasitic lice.</title>
        <authorList>
            <person name="Xu Y."/>
            <person name="Ma L."/>
            <person name="Liu S."/>
            <person name="Liang Y."/>
            <person name="Liu Q."/>
            <person name="He Z."/>
            <person name="Tian L."/>
            <person name="Duan Y."/>
            <person name="Cai W."/>
            <person name="Li H."/>
            <person name="Song F."/>
        </authorList>
    </citation>
    <scope>NUCLEOTIDE SEQUENCE</scope>
    <source>
        <strain evidence="5">Cailab_2023a</strain>
    </source>
</reference>
<organism evidence="5">
    <name type="scientific">Menopon gallinae</name>
    <name type="common">poultry shaft louse</name>
    <dbReference type="NCBI Taxonomy" id="328185"/>
    <lineage>
        <taxon>Eukaryota</taxon>
        <taxon>Metazoa</taxon>
        <taxon>Ecdysozoa</taxon>
        <taxon>Arthropoda</taxon>
        <taxon>Hexapoda</taxon>
        <taxon>Insecta</taxon>
        <taxon>Pterygota</taxon>
        <taxon>Neoptera</taxon>
        <taxon>Paraneoptera</taxon>
        <taxon>Psocodea</taxon>
        <taxon>Troctomorpha</taxon>
        <taxon>Phthiraptera</taxon>
        <taxon>Amblycera</taxon>
        <taxon>Menoponidae</taxon>
        <taxon>Menopon</taxon>
    </lineage>
</organism>
<feature type="domain" description="BTB" evidence="4">
    <location>
        <begin position="71"/>
        <end position="144"/>
    </location>
</feature>
<sequence length="712" mass="79130">MNDLKERLNGRTSFLDSDKPELLVIGEKENTAAMHMPSNNANHSHLIFTDDSHNSRTLQALNMMRKNRNFCDVVLLVGSSEIYGHRAILAASSPYLYQLFNVEEEKKGNIRESVMSYKLNGGFDKKSLEILIEYMYTGSLEVDDSMVKNIYLVATQLKMGKVAKKCIEYLIENLNVENCIDIRSLPGISNARTFLDRINQFISSKFEMLMKSSSFLCLPCFKIEVLSQSRQEMELVNPTALLRLAIQWIKRQEDFKIENFVEKLAFQTHLLYLALDNTLQDCSDLPSSDLSDSEIVQDYKKMSKKHGAVSSTGTKRKVPLQPAGPRVLILGENGANGQEEDPDWDLIAFNRVGVELFSEYAFLALTIVSNRLSRLSVSMKLNPSPITTPEGSRPVSQGPDTYQMVAHMTDVKCAAGCANFNETLLVCGGYDRGECLKCVESYDPITNLWAALAPLKEARGRFNIAVVLGNVYAVGGSNGSTELCTVEKYDPEEHKWTRVSNLPIARSNAGVCGLNDKLYCVGGWNGQVGMKQCEMYDPLKDTWVTIAPLKIGRSQAGVCAFENRLVAVGGCDAWNCLSSMEVYDPVRNVWETGPSMTTNRRGCGMAVFKGKLYVVGGSDGTHSLSTTEIFDWAEQTWTPGPNMTTPRANVGVAVIGNRLYAVGGFSGKTFLNSIEYLDESTNEWTTFVPKLAEDSQQITNALYPVNIHKKKP</sequence>
<dbReference type="Pfam" id="PF00651">
    <property type="entry name" value="BTB"/>
    <property type="match status" value="1"/>
</dbReference>
<evidence type="ECO:0000256" key="3">
    <source>
        <dbReference type="ARBA" id="ARBA00023203"/>
    </source>
</evidence>
<keyword evidence="2" id="KW-0677">Repeat</keyword>
<comment type="caution">
    <text evidence="5">The sequence shown here is derived from an EMBL/GenBank/DDBJ whole genome shotgun (WGS) entry which is preliminary data.</text>
</comment>
<dbReference type="InterPro" id="IPR006652">
    <property type="entry name" value="Kelch_1"/>
</dbReference>
<dbReference type="Pfam" id="PF01344">
    <property type="entry name" value="Kelch_1"/>
    <property type="match status" value="6"/>
</dbReference>
<dbReference type="SMART" id="SM00612">
    <property type="entry name" value="Kelch"/>
    <property type="match status" value="6"/>
</dbReference>